<gene>
    <name evidence="1" type="ORF">H7C19_22900</name>
</gene>
<comment type="caution">
    <text evidence="1">The sequence shown here is derived from an EMBL/GenBank/DDBJ whole genome shotgun (WGS) entry which is preliminary data.</text>
</comment>
<keyword evidence="2" id="KW-1185">Reference proteome</keyword>
<protein>
    <submittedName>
        <fullName evidence="1">Uncharacterized protein</fullName>
    </submittedName>
</protein>
<dbReference type="EMBL" id="JACJVP010000040">
    <property type="protein sequence ID" value="MBB6673532.1"/>
    <property type="molecule type" value="Genomic_DNA"/>
</dbReference>
<dbReference type="AlphaFoldDB" id="A0A7X0RTQ2"/>
<proteinExistence type="predicted"/>
<organism evidence="1 2">
    <name type="scientific">Cohnella nanjingensis</name>
    <dbReference type="NCBI Taxonomy" id="1387779"/>
    <lineage>
        <taxon>Bacteria</taxon>
        <taxon>Bacillati</taxon>
        <taxon>Bacillota</taxon>
        <taxon>Bacilli</taxon>
        <taxon>Bacillales</taxon>
        <taxon>Paenibacillaceae</taxon>
        <taxon>Cohnella</taxon>
    </lineage>
</organism>
<reference evidence="1 2" key="1">
    <citation type="submission" date="2020-08" db="EMBL/GenBank/DDBJ databases">
        <title>Cohnella phylogeny.</title>
        <authorList>
            <person name="Dunlap C."/>
        </authorList>
    </citation>
    <scope>NUCLEOTIDE SEQUENCE [LARGE SCALE GENOMIC DNA]</scope>
    <source>
        <strain evidence="1 2">DSM 28246</strain>
    </source>
</reference>
<dbReference type="Proteomes" id="UP000547209">
    <property type="component" value="Unassembled WGS sequence"/>
</dbReference>
<sequence length="56" mass="6337">MNGKKRRPNINFRYRVDGLTVCHCGDPGHLLNLSIRVFHNPRIVLSSTHSVQIGIV</sequence>
<evidence type="ECO:0000313" key="2">
    <source>
        <dbReference type="Proteomes" id="UP000547209"/>
    </source>
</evidence>
<evidence type="ECO:0000313" key="1">
    <source>
        <dbReference type="EMBL" id="MBB6673532.1"/>
    </source>
</evidence>
<name>A0A7X0RTQ2_9BACL</name>
<accession>A0A7X0RTQ2</accession>